<feature type="transmembrane region" description="Helical" evidence="1">
    <location>
        <begin position="20"/>
        <end position="42"/>
    </location>
</feature>
<organism evidence="2">
    <name type="scientific">Brassica oleracea</name>
    <name type="common">Wild cabbage</name>
    <dbReference type="NCBI Taxonomy" id="3712"/>
    <lineage>
        <taxon>Eukaryota</taxon>
        <taxon>Viridiplantae</taxon>
        <taxon>Streptophyta</taxon>
        <taxon>Embryophyta</taxon>
        <taxon>Tracheophyta</taxon>
        <taxon>Spermatophyta</taxon>
        <taxon>Magnoliopsida</taxon>
        <taxon>eudicotyledons</taxon>
        <taxon>Gunneridae</taxon>
        <taxon>Pentapetalae</taxon>
        <taxon>rosids</taxon>
        <taxon>malvids</taxon>
        <taxon>Brassicales</taxon>
        <taxon>Brassicaceae</taxon>
        <taxon>Brassiceae</taxon>
        <taxon>Brassica</taxon>
    </lineage>
</organism>
<evidence type="ECO:0000256" key="1">
    <source>
        <dbReference type="SAM" id="Phobius"/>
    </source>
</evidence>
<accession>A0A3P6C675</accession>
<protein>
    <submittedName>
        <fullName evidence="2">Uncharacterized protein</fullName>
    </submittedName>
</protein>
<evidence type="ECO:0000313" key="2">
    <source>
        <dbReference type="EMBL" id="VDD09720.1"/>
    </source>
</evidence>
<reference evidence="2" key="1">
    <citation type="submission" date="2018-11" db="EMBL/GenBank/DDBJ databases">
        <authorList>
            <consortium name="Genoscope - CEA"/>
            <person name="William W."/>
        </authorList>
    </citation>
    <scope>NUCLEOTIDE SEQUENCE</scope>
</reference>
<gene>
    <name evidence="2" type="ORF">BOLC4T25171H</name>
</gene>
<keyword evidence="1" id="KW-0472">Membrane</keyword>
<keyword evidence="1" id="KW-0812">Transmembrane</keyword>
<sequence length="149" mass="16471">MKIISGSYFFDISPRPARDVSPFLVLPFFFPFAVPAFVDVSFLRIGDGFEREVVRLGGTAATGPLDFSCLVFFPGGRPGLRLAAGSIGSYYLRGWPYPFTGGSTFVGTRFRVLSIQISSRRVGTLGILQESMFCLASSLFQYLLREESR</sequence>
<dbReference type="EMBL" id="LR031873">
    <property type="protein sequence ID" value="VDD09720.1"/>
    <property type="molecule type" value="Genomic_DNA"/>
</dbReference>
<keyword evidence="1" id="KW-1133">Transmembrane helix</keyword>
<name>A0A3P6C675_BRAOL</name>
<proteinExistence type="predicted"/>
<dbReference type="AlphaFoldDB" id="A0A3P6C675"/>